<evidence type="ECO:0000313" key="2">
    <source>
        <dbReference type="Proteomes" id="UP000252415"/>
    </source>
</evidence>
<evidence type="ECO:0000313" key="1">
    <source>
        <dbReference type="EMBL" id="RCW42641.1"/>
    </source>
</evidence>
<name>A0A368VLR0_9BACL</name>
<sequence>MNRVNYPLMIHITAEIDAEVKNVDCDQPNQQCEIDQESLKRILQQSLDQETELLRTYTTTSEQIHQNEELKIRLQNFAEGNAKRSRQLMDELKALN</sequence>
<accession>A0A368VLR0</accession>
<proteinExistence type="predicted"/>
<gene>
    <name evidence="1" type="ORF">DFP97_11573</name>
</gene>
<comment type="caution">
    <text evidence="1">The sequence shown here is derived from an EMBL/GenBank/DDBJ whole genome shotgun (WGS) entry which is preliminary data.</text>
</comment>
<keyword evidence="2" id="KW-1185">Reference proteome</keyword>
<dbReference type="EMBL" id="QPJD01000015">
    <property type="protein sequence ID" value="RCW42641.1"/>
    <property type="molecule type" value="Genomic_DNA"/>
</dbReference>
<dbReference type="AlphaFoldDB" id="A0A368VLR0"/>
<reference evidence="1 2" key="1">
    <citation type="submission" date="2018-07" db="EMBL/GenBank/DDBJ databases">
        <title>Genomic Encyclopedia of Type Strains, Phase III (KMG-III): the genomes of soil and plant-associated and newly described type strains.</title>
        <authorList>
            <person name="Whitman W."/>
        </authorList>
    </citation>
    <scope>NUCLEOTIDE SEQUENCE [LARGE SCALE GENOMIC DNA]</scope>
    <source>
        <strain evidence="1 2">CECT 7506</strain>
    </source>
</reference>
<dbReference type="Proteomes" id="UP000252415">
    <property type="component" value="Unassembled WGS sequence"/>
</dbReference>
<organism evidence="1 2">
    <name type="scientific">Paenibacillus prosopidis</name>
    <dbReference type="NCBI Taxonomy" id="630520"/>
    <lineage>
        <taxon>Bacteria</taxon>
        <taxon>Bacillati</taxon>
        <taxon>Bacillota</taxon>
        <taxon>Bacilli</taxon>
        <taxon>Bacillales</taxon>
        <taxon>Paenibacillaceae</taxon>
        <taxon>Paenibacillus</taxon>
    </lineage>
</organism>
<protein>
    <submittedName>
        <fullName evidence="1">Uncharacterized protein</fullName>
    </submittedName>
</protein>